<evidence type="ECO:0000256" key="3">
    <source>
        <dbReference type="ARBA" id="ARBA00022857"/>
    </source>
</evidence>
<comment type="catalytic activity">
    <reaction evidence="6">
        <text>(6S)-NADPHX + ATP = ADP + phosphate + NADPH + H(+)</text>
        <dbReference type="Rhea" id="RHEA:32231"/>
        <dbReference type="ChEBI" id="CHEBI:15378"/>
        <dbReference type="ChEBI" id="CHEBI:30616"/>
        <dbReference type="ChEBI" id="CHEBI:43474"/>
        <dbReference type="ChEBI" id="CHEBI:57783"/>
        <dbReference type="ChEBI" id="CHEBI:64076"/>
        <dbReference type="ChEBI" id="CHEBI:456216"/>
        <dbReference type="EC" id="4.2.1.93"/>
    </reaction>
</comment>
<dbReference type="EMBL" id="CAMXCT010006179">
    <property type="protein sequence ID" value="CAI4014102.1"/>
    <property type="molecule type" value="Genomic_DNA"/>
</dbReference>
<organism evidence="8">
    <name type="scientific">Cladocopium goreaui</name>
    <dbReference type="NCBI Taxonomy" id="2562237"/>
    <lineage>
        <taxon>Eukaryota</taxon>
        <taxon>Sar</taxon>
        <taxon>Alveolata</taxon>
        <taxon>Dinophyceae</taxon>
        <taxon>Suessiales</taxon>
        <taxon>Symbiodiniaceae</taxon>
        <taxon>Cladocopium</taxon>
    </lineage>
</organism>
<reference evidence="8" key="1">
    <citation type="submission" date="2022-10" db="EMBL/GenBank/DDBJ databases">
        <authorList>
            <person name="Chen Y."/>
            <person name="Dougan E. K."/>
            <person name="Chan C."/>
            <person name="Rhodes N."/>
            <person name="Thang M."/>
        </authorList>
    </citation>
    <scope>NUCLEOTIDE SEQUENCE</scope>
</reference>
<gene>
    <name evidence="8" type="ORF">C1SCF055_LOCUS39026</name>
</gene>
<evidence type="ECO:0000259" key="7">
    <source>
        <dbReference type="PROSITE" id="PS51383"/>
    </source>
</evidence>
<dbReference type="Gene3D" id="3.40.50.150">
    <property type="entry name" value="Vaccinia Virus protein VP39"/>
    <property type="match status" value="1"/>
</dbReference>
<dbReference type="EMBL" id="CAMXCT020006179">
    <property type="protein sequence ID" value="CAL1167477.1"/>
    <property type="molecule type" value="Genomic_DNA"/>
</dbReference>
<dbReference type="GO" id="GO:0046496">
    <property type="term" value="P:nicotinamide nucleotide metabolic process"/>
    <property type="evidence" value="ECO:0007669"/>
    <property type="project" value="UniProtKB-UniRule"/>
</dbReference>
<dbReference type="NCBIfam" id="TIGR00196">
    <property type="entry name" value="yjeF_cterm"/>
    <property type="match status" value="1"/>
</dbReference>
<accession>A0A9P1DRC8</accession>
<dbReference type="PROSITE" id="PS01050">
    <property type="entry name" value="YJEF_C_2"/>
    <property type="match status" value="1"/>
</dbReference>
<keyword evidence="3" id="KW-0521">NADP</keyword>
<dbReference type="SUPFAM" id="SSF53613">
    <property type="entry name" value="Ribokinase-like"/>
    <property type="match status" value="1"/>
</dbReference>
<keyword evidence="2 6" id="KW-0067">ATP-binding</keyword>
<dbReference type="Gene3D" id="3.30.2130.30">
    <property type="match status" value="1"/>
</dbReference>
<keyword evidence="6" id="KW-0597">Phosphoprotein</keyword>
<dbReference type="InterPro" id="IPR029056">
    <property type="entry name" value="Ribokinase-like"/>
</dbReference>
<dbReference type="CDD" id="cd11715">
    <property type="entry name" value="THUMP_AdoMetMT"/>
    <property type="match status" value="1"/>
</dbReference>
<comment type="caution">
    <text evidence="8">The sequence shown here is derived from an EMBL/GenBank/DDBJ whole genome shotgun (WGS) entry which is preliminary data.</text>
</comment>
<evidence type="ECO:0000313" key="9">
    <source>
        <dbReference type="EMBL" id="CAL1167477.1"/>
    </source>
</evidence>
<dbReference type="GO" id="GO:0110051">
    <property type="term" value="P:metabolite repair"/>
    <property type="evidence" value="ECO:0007669"/>
    <property type="project" value="TreeGrafter"/>
</dbReference>
<comment type="cofactor">
    <cofactor evidence="6">
        <name>Mg(2+)</name>
        <dbReference type="ChEBI" id="CHEBI:18420"/>
    </cofactor>
</comment>
<dbReference type="PROSITE" id="PS51383">
    <property type="entry name" value="YJEF_C_3"/>
    <property type="match status" value="1"/>
</dbReference>
<dbReference type="OrthoDB" id="416496at2759"/>
<dbReference type="GO" id="GO:0005524">
    <property type="term" value="F:ATP binding"/>
    <property type="evidence" value="ECO:0007669"/>
    <property type="project" value="UniProtKB-KW"/>
</dbReference>
<dbReference type="AlphaFoldDB" id="A0A9P1DRC8"/>
<proteinExistence type="inferred from homology"/>
<evidence type="ECO:0000313" key="8">
    <source>
        <dbReference type="EMBL" id="CAI4014102.1"/>
    </source>
</evidence>
<protein>
    <recommendedName>
        <fullName evidence="6">ATP-dependent (S)-NAD(P)H-hydrate dehydratase</fullName>
        <ecNumber evidence="6">4.2.1.93</ecNumber>
    </recommendedName>
    <alternativeName>
        <fullName evidence="6">ATP-dependent NAD(P)HX dehydratase</fullName>
    </alternativeName>
</protein>
<evidence type="ECO:0000256" key="1">
    <source>
        <dbReference type="ARBA" id="ARBA00022741"/>
    </source>
</evidence>
<dbReference type="GO" id="GO:0047453">
    <property type="term" value="F:ATP-dependent NAD(P)H-hydrate dehydratase activity"/>
    <property type="evidence" value="ECO:0007669"/>
    <property type="project" value="UniProtKB-UniRule"/>
</dbReference>
<feature type="binding site" evidence="6">
    <location>
        <begin position="873"/>
        <end position="882"/>
    </location>
    <ligand>
        <name>ATP</name>
        <dbReference type="ChEBI" id="CHEBI:30616"/>
    </ligand>
</feature>
<feature type="domain" description="YjeF C-terminal" evidence="7">
    <location>
        <begin position="655"/>
        <end position="949"/>
    </location>
</feature>
<feature type="binding site" evidence="6">
    <location>
        <begin position="853"/>
        <end position="857"/>
    </location>
    <ligand>
        <name>ATP</name>
        <dbReference type="ChEBI" id="CHEBI:30616"/>
    </ligand>
</feature>
<evidence type="ECO:0000256" key="5">
    <source>
        <dbReference type="ARBA" id="ARBA00023239"/>
    </source>
</evidence>
<evidence type="ECO:0000256" key="4">
    <source>
        <dbReference type="ARBA" id="ARBA00023027"/>
    </source>
</evidence>
<sequence length="954" mass="104166">MASLAKSAAKGAVAQLESAASRALEPRRLYFDTAPGLEKMLQRELEAFQLGSVALTPRAGELWLTAPESALWRATLQSRVLLGARLGVGDVFHAGYESTLSNYVAGIPWPDYLWFRAEPLGPPLKVQAEKSRLYHTDVIERGVLSGIEKRRQFFMGLKLQNKEFANECHMSVAATAAPHARAYELALDEGQMEQEEEMRGSPWLLEPAHAAACVMRANLFRHLEESARSGQKLCVWDPFCGKGTLLLEALGIAMGVPPASPAMMMPFQQFPEFNQMHFQEVLRSLQLTPHPDVGEMLLLGSHEEQPHLVHLANLNLQAFARSVPRPRAPSMWTQAWAPPGSNEAQDLTTLATQRLPCPTAFHSLPAASIAERIRSHRPLIITSVPYGKKADARKDQRAYKRFGQLIRSMDVRDVYCVSAREDFKRLTGLDWRAELRFSASGVWLELLRWTGREASELHFISSQPRVRKKRKEVRPKDEVPVVEETAAEDAVRTANHRKKPKRLAEATQEEATMIPCASGSAYRRAPGGSFVCDVSVSSASAVSPVQFWPPLKEASKSSAMEKLTADIEQIKACVTPSKIWTQFSASTGLDPSIDHFQEFAAVDLRGFQRGGRLITCLWPKGCYLPVIIFSVDETKGLAAVLIGRRSVVRSRAFSAEQFLRETAPPLDGLSYKGQGGRVGIFGGSGDYTGAPYYAGMAALRTGAELVYVFTAEEAALPIKSYSPELMVTPVYSAKSIDSVDKSHALAQKVKSMLHRLHALVLGCGLGKDDQVLQAALDICQAAAGQGLPVVLDADGLEMAIRWPEALQGMDRTLLTPNANEFRRLCEATGIQGEGHSQLVKLCEKLDGPAVLLKGPEDLVADASGRVECCSVQGTPRRSGGYGDVLAGTLGTLLAWSRNKVVEGDLPMVAAGCAACELVRCSCRAAFARKARAMTAPDVLDEIGPVFEELCPCGL</sequence>
<comment type="similarity">
    <text evidence="6">Belongs to the NnrD/CARKD family.</text>
</comment>
<comment type="catalytic activity">
    <reaction evidence="6">
        <text>(6S)-NADHX + ATP = ADP + phosphate + NADH + H(+)</text>
        <dbReference type="Rhea" id="RHEA:19017"/>
        <dbReference type="ChEBI" id="CHEBI:15378"/>
        <dbReference type="ChEBI" id="CHEBI:30616"/>
        <dbReference type="ChEBI" id="CHEBI:43474"/>
        <dbReference type="ChEBI" id="CHEBI:57945"/>
        <dbReference type="ChEBI" id="CHEBI:64074"/>
        <dbReference type="ChEBI" id="CHEBI:456216"/>
        <dbReference type="EC" id="4.2.1.93"/>
    </reaction>
</comment>
<dbReference type="EC" id="4.2.1.93" evidence="6"/>
<dbReference type="PANTHER" id="PTHR12592">
    <property type="entry name" value="ATP-DEPENDENT (S)-NAD(P)H-HYDRATE DEHYDRATASE FAMILY MEMBER"/>
    <property type="match status" value="1"/>
</dbReference>
<keyword evidence="1 6" id="KW-0547">Nucleotide-binding</keyword>
<feature type="binding site" evidence="6">
    <location>
        <position position="764"/>
    </location>
    <ligand>
        <name>(6S)-NADPHX</name>
        <dbReference type="ChEBI" id="CHEBI:64076"/>
    </ligand>
</feature>
<dbReference type="HAMAP" id="MF_01965">
    <property type="entry name" value="NADHX_dehydratase"/>
    <property type="match status" value="1"/>
</dbReference>
<keyword evidence="4 6" id="KW-0520">NAD</keyword>
<feature type="binding site" evidence="6">
    <location>
        <begin position="817"/>
        <end position="823"/>
    </location>
    <ligand>
        <name>(6S)-NADPHX</name>
        <dbReference type="ChEBI" id="CHEBI:64076"/>
    </ligand>
</feature>
<reference evidence="9" key="2">
    <citation type="submission" date="2024-04" db="EMBL/GenBank/DDBJ databases">
        <authorList>
            <person name="Chen Y."/>
            <person name="Shah S."/>
            <person name="Dougan E. K."/>
            <person name="Thang M."/>
            <person name="Chan C."/>
        </authorList>
    </citation>
    <scope>NUCLEOTIDE SEQUENCE [LARGE SCALE GENOMIC DNA]</scope>
</reference>
<evidence type="ECO:0000256" key="6">
    <source>
        <dbReference type="HAMAP-Rule" id="MF_03157"/>
    </source>
</evidence>
<feature type="binding site" evidence="6">
    <location>
        <position position="883"/>
    </location>
    <ligand>
        <name>(6S)-NADPHX</name>
        <dbReference type="ChEBI" id="CHEBI:64076"/>
    </ligand>
</feature>
<name>A0A9P1DRC8_9DINO</name>
<dbReference type="Pfam" id="PF01256">
    <property type="entry name" value="Carb_kinase"/>
    <property type="match status" value="1"/>
</dbReference>
<comment type="function">
    <text evidence="6">Catalyzes the dehydration of the S-form of NAD(P)HX at the expense of ATP, which is converted to ADP. Together with NAD(P)HX epimerase, which catalyzes the epimerization of the S- and R-forms, the enzyme allows the repair of both epimers of NAD(P)HX, a damaged form of NAD(P)H that is a result of enzymatic or heat-dependent hydration.</text>
</comment>
<dbReference type="CDD" id="cd01171">
    <property type="entry name" value="YXKO-related"/>
    <property type="match status" value="1"/>
</dbReference>
<evidence type="ECO:0000313" key="10">
    <source>
        <dbReference type="Proteomes" id="UP001152797"/>
    </source>
</evidence>
<keyword evidence="10" id="KW-1185">Reference proteome</keyword>
<dbReference type="EMBL" id="CAMXCT030006179">
    <property type="protein sequence ID" value="CAL4801414.1"/>
    <property type="molecule type" value="Genomic_DNA"/>
</dbReference>
<dbReference type="InterPro" id="IPR000631">
    <property type="entry name" value="CARKD"/>
</dbReference>
<keyword evidence="5 6" id="KW-0456">Lyase</keyword>
<dbReference type="Gene3D" id="3.40.1190.20">
    <property type="match status" value="1"/>
</dbReference>
<dbReference type="InterPro" id="IPR017953">
    <property type="entry name" value="Carbohydrate_kinase_pred_CS"/>
</dbReference>
<dbReference type="PANTHER" id="PTHR12592:SF0">
    <property type="entry name" value="ATP-DEPENDENT (S)-NAD(P)H-HYDRATE DEHYDRATASE"/>
    <property type="match status" value="1"/>
</dbReference>
<dbReference type="InterPro" id="IPR029063">
    <property type="entry name" value="SAM-dependent_MTases_sf"/>
</dbReference>
<dbReference type="Proteomes" id="UP001152797">
    <property type="component" value="Unassembled WGS sequence"/>
</dbReference>
<evidence type="ECO:0000256" key="2">
    <source>
        <dbReference type="ARBA" id="ARBA00022840"/>
    </source>
</evidence>